<evidence type="ECO:0000256" key="1">
    <source>
        <dbReference type="ARBA" id="ARBA00007169"/>
    </source>
</evidence>
<feature type="domain" description="Thioesterase" evidence="2">
    <location>
        <begin position="16"/>
        <end position="234"/>
    </location>
</feature>
<dbReference type="RefSeq" id="WP_380579015.1">
    <property type="nucleotide sequence ID" value="NZ_JBHSQJ010000007.1"/>
</dbReference>
<proteinExistence type="inferred from homology"/>
<comment type="similarity">
    <text evidence="1">Belongs to the thioesterase family.</text>
</comment>
<evidence type="ECO:0000313" key="3">
    <source>
        <dbReference type="EMBL" id="MFC5906013.1"/>
    </source>
</evidence>
<dbReference type="Proteomes" id="UP001596174">
    <property type="component" value="Unassembled WGS sequence"/>
</dbReference>
<dbReference type="Pfam" id="PF00975">
    <property type="entry name" value="Thioesterase"/>
    <property type="match status" value="1"/>
</dbReference>
<keyword evidence="4" id="KW-1185">Reference proteome</keyword>
<dbReference type="InterPro" id="IPR001031">
    <property type="entry name" value="Thioesterase"/>
</dbReference>
<protein>
    <submittedName>
        <fullName evidence="3">Thioesterase II family protein</fullName>
    </submittedName>
</protein>
<dbReference type="SUPFAM" id="SSF53474">
    <property type="entry name" value="alpha/beta-Hydrolases"/>
    <property type="match status" value="1"/>
</dbReference>
<organism evidence="3 4">
    <name type="scientific">Streptacidiphilus monticola</name>
    <dbReference type="NCBI Taxonomy" id="2161674"/>
    <lineage>
        <taxon>Bacteria</taxon>
        <taxon>Bacillati</taxon>
        <taxon>Actinomycetota</taxon>
        <taxon>Actinomycetes</taxon>
        <taxon>Kitasatosporales</taxon>
        <taxon>Streptomycetaceae</taxon>
        <taxon>Streptacidiphilus</taxon>
    </lineage>
</organism>
<dbReference type="EMBL" id="JBHSQJ010000007">
    <property type="protein sequence ID" value="MFC5906013.1"/>
    <property type="molecule type" value="Genomic_DNA"/>
</dbReference>
<reference evidence="4" key="1">
    <citation type="journal article" date="2019" name="Int. J. Syst. Evol. Microbiol.">
        <title>The Global Catalogue of Microorganisms (GCM) 10K type strain sequencing project: providing services to taxonomists for standard genome sequencing and annotation.</title>
        <authorList>
            <consortium name="The Broad Institute Genomics Platform"/>
            <consortium name="The Broad Institute Genome Sequencing Center for Infectious Disease"/>
            <person name="Wu L."/>
            <person name="Ma J."/>
        </authorList>
    </citation>
    <scope>NUCLEOTIDE SEQUENCE [LARGE SCALE GENOMIC DNA]</scope>
    <source>
        <strain evidence="4">JCM 4816</strain>
    </source>
</reference>
<evidence type="ECO:0000313" key="4">
    <source>
        <dbReference type="Proteomes" id="UP001596174"/>
    </source>
</evidence>
<dbReference type="InterPro" id="IPR029058">
    <property type="entry name" value="AB_hydrolase_fold"/>
</dbReference>
<evidence type="ECO:0000259" key="2">
    <source>
        <dbReference type="Pfam" id="PF00975"/>
    </source>
</evidence>
<dbReference type="PANTHER" id="PTHR11487:SF0">
    <property type="entry name" value="S-ACYL FATTY ACID SYNTHASE THIOESTERASE, MEDIUM CHAIN"/>
    <property type="match status" value="1"/>
</dbReference>
<sequence length="249" mass="27249">MTRYLQAAAVPDTRLRLFCFPYAGGGASTYAGWQRRLGSRVQVLPVQLPGRESRSGEPRFTDLGALVRDLDRELADELDFPHILLGHSMGALIAYALARHRAELGERLPEALVLSAYRAPHLPAPELARPDADDDELVHSLVGLGGIPQILLDHPDWLSALLPVARDDLLMCSGPGPSGKEPLPLPIQAYAGSDDNLVTPAEVAEWVEYSQCGFSMRTLPGGHFFLREQEDVFLNDLAHSLDTVVGLYH</sequence>
<dbReference type="Gene3D" id="3.40.50.1820">
    <property type="entry name" value="alpha/beta hydrolase"/>
    <property type="match status" value="1"/>
</dbReference>
<name>A0ABW1FUV2_9ACTN</name>
<accession>A0ABW1FUV2</accession>
<dbReference type="PANTHER" id="PTHR11487">
    <property type="entry name" value="THIOESTERASE"/>
    <property type="match status" value="1"/>
</dbReference>
<dbReference type="InterPro" id="IPR012223">
    <property type="entry name" value="TEII"/>
</dbReference>
<comment type="caution">
    <text evidence="3">The sequence shown here is derived from an EMBL/GenBank/DDBJ whole genome shotgun (WGS) entry which is preliminary data.</text>
</comment>
<gene>
    <name evidence="3" type="ORF">ACFP3V_02100</name>
</gene>